<keyword evidence="3" id="KW-0223">Dioxygenase</keyword>
<feature type="domain" description="VOC" evidence="2">
    <location>
        <begin position="34"/>
        <end position="194"/>
    </location>
</feature>
<dbReference type="InterPro" id="IPR037523">
    <property type="entry name" value="VOC_core"/>
</dbReference>
<dbReference type="Gene3D" id="3.10.180.10">
    <property type="entry name" value="2,3-Dihydroxybiphenyl 1,2-Dioxygenase, domain 1"/>
    <property type="match status" value="1"/>
</dbReference>
<name>A0A177C9I1_9PLEO</name>
<feature type="region of interest" description="Disordered" evidence="1">
    <location>
        <begin position="1"/>
        <end position="23"/>
    </location>
</feature>
<keyword evidence="4" id="KW-1185">Reference proteome</keyword>
<dbReference type="EMBL" id="KV441553">
    <property type="protein sequence ID" value="OAG04303.1"/>
    <property type="molecule type" value="Genomic_DNA"/>
</dbReference>
<dbReference type="AlphaFoldDB" id="A0A177C9I1"/>
<evidence type="ECO:0000259" key="2">
    <source>
        <dbReference type="PROSITE" id="PS51819"/>
    </source>
</evidence>
<dbReference type="SUPFAM" id="SSF54593">
    <property type="entry name" value="Glyoxalase/Bleomycin resistance protein/Dihydroxybiphenyl dioxygenase"/>
    <property type="match status" value="1"/>
</dbReference>
<proteinExistence type="predicted"/>
<dbReference type="RefSeq" id="XP_018034668.1">
    <property type="nucleotide sequence ID" value="XM_018176569.1"/>
</dbReference>
<evidence type="ECO:0000313" key="3">
    <source>
        <dbReference type="EMBL" id="OAG04303.1"/>
    </source>
</evidence>
<dbReference type="InterPro" id="IPR029068">
    <property type="entry name" value="Glyas_Bleomycin-R_OHBP_Dase"/>
</dbReference>
<dbReference type="GeneID" id="28760055"/>
<organism evidence="3 4">
    <name type="scientific">Paraphaeosphaeria sporulosa</name>
    <dbReference type="NCBI Taxonomy" id="1460663"/>
    <lineage>
        <taxon>Eukaryota</taxon>
        <taxon>Fungi</taxon>
        <taxon>Dikarya</taxon>
        <taxon>Ascomycota</taxon>
        <taxon>Pezizomycotina</taxon>
        <taxon>Dothideomycetes</taxon>
        <taxon>Pleosporomycetidae</taxon>
        <taxon>Pleosporales</taxon>
        <taxon>Massarineae</taxon>
        <taxon>Didymosphaeriaceae</taxon>
        <taxon>Paraphaeosphaeria</taxon>
    </lineage>
</organism>
<gene>
    <name evidence="3" type="ORF">CC84DRAFT_1146813</name>
</gene>
<reference evidence="3 4" key="1">
    <citation type="submission" date="2016-05" db="EMBL/GenBank/DDBJ databases">
        <title>Comparative analysis of secretome profiles of manganese(II)-oxidizing ascomycete fungi.</title>
        <authorList>
            <consortium name="DOE Joint Genome Institute"/>
            <person name="Zeiner C.A."/>
            <person name="Purvine S.O."/>
            <person name="Zink E.M."/>
            <person name="Wu S."/>
            <person name="Pasa-Tolic L."/>
            <person name="Chaput D.L."/>
            <person name="Haridas S."/>
            <person name="Grigoriev I.V."/>
            <person name="Santelli C.M."/>
            <person name="Hansel C.M."/>
        </authorList>
    </citation>
    <scope>NUCLEOTIDE SEQUENCE [LARGE SCALE GENOMIC DNA]</scope>
    <source>
        <strain evidence="3 4">AP3s5-JAC2a</strain>
    </source>
</reference>
<protein>
    <submittedName>
        <fullName evidence="3">Glyoxalase/Bleomycin resistance protein/Dihydroxybiphenyl dioxygenase</fullName>
    </submittedName>
</protein>
<dbReference type="PROSITE" id="PS51819">
    <property type="entry name" value="VOC"/>
    <property type="match status" value="1"/>
</dbReference>
<keyword evidence="3" id="KW-0560">Oxidoreductase</keyword>
<dbReference type="InParanoid" id="A0A177C9I1"/>
<dbReference type="Pfam" id="PF00903">
    <property type="entry name" value="Glyoxalase"/>
    <property type="match status" value="1"/>
</dbReference>
<evidence type="ECO:0000256" key="1">
    <source>
        <dbReference type="SAM" id="MobiDB-lite"/>
    </source>
</evidence>
<dbReference type="InterPro" id="IPR004360">
    <property type="entry name" value="Glyas_Fos-R_dOase_dom"/>
</dbReference>
<evidence type="ECO:0000313" key="4">
    <source>
        <dbReference type="Proteomes" id="UP000077069"/>
    </source>
</evidence>
<dbReference type="STRING" id="1460663.A0A177C9I1"/>
<dbReference type="OrthoDB" id="16820at2759"/>
<dbReference type="PANTHER" id="PTHR10374">
    <property type="entry name" value="LACTOYLGLUTATHIONE LYASE GLYOXALASE I"/>
    <property type="match status" value="1"/>
</dbReference>
<sequence length="199" mass="21898">MSAADPNFPSGPYPAGKHIIPPPRPVSPSTAGYSLNHLMLRIKDPEKSIRFYNDCFGLHTVFIFNAGPWTIYYLGPRDTNISTLGTSKGLLELYHIPADSSVEYQNGNEYQNGGVGFGHVGFTVPDVGEALERVKAFGFEVIKPLEADKEDGMGLPERVVMGDHGKVSEGYKHVFRQLAFVKDPDGYWVEIVPQVVKSA</sequence>
<accession>A0A177C9I1</accession>
<dbReference type="Proteomes" id="UP000077069">
    <property type="component" value="Unassembled WGS sequence"/>
</dbReference>
<dbReference type="PANTHER" id="PTHR10374:SF19">
    <property type="entry name" value="LYASE (GLO1), PUTATIVE (AFU_ORTHOLOGUE AFUA_2G13550)-RELATED"/>
    <property type="match status" value="1"/>
</dbReference>
<dbReference type="GO" id="GO:0051213">
    <property type="term" value="F:dioxygenase activity"/>
    <property type="evidence" value="ECO:0007669"/>
    <property type="project" value="UniProtKB-KW"/>
</dbReference>